<dbReference type="NCBIfam" id="TIGR03170">
    <property type="entry name" value="flgA_cterm"/>
    <property type="match status" value="1"/>
</dbReference>
<dbReference type="Gene3D" id="2.30.30.760">
    <property type="match status" value="1"/>
</dbReference>
<keyword evidence="2 4" id="KW-0732">Signal</keyword>
<dbReference type="Pfam" id="PF13144">
    <property type="entry name" value="ChapFlgA"/>
    <property type="match status" value="1"/>
</dbReference>
<evidence type="ECO:0000256" key="3">
    <source>
        <dbReference type="ARBA" id="ARBA00022764"/>
    </source>
</evidence>
<dbReference type="InterPro" id="IPR039246">
    <property type="entry name" value="Flagellar_FlgA"/>
</dbReference>
<dbReference type="Gene3D" id="3.90.1210.10">
    <property type="entry name" value="Antifreeze-like/N-acetylneuraminic acid synthase C-terminal domain"/>
    <property type="match status" value="1"/>
</dbReference>
<dbReference type="EMBL" id="WTVH01000014">
    <property type="protein sequence ID" value="NMF93451.1"/>
    <property type="molecule type" value="Genomic_DNA"/>
</dbReference>
<evidence type="ECO:0000313" key="6">
    <source>
        <dbReference type="EMBL" id="NMF93451.1"/>
    </source>
</evidence>
<dbReference type="InterPro" id="IPR013974">
    <property type="entry name" value="SAF"/>
</dbReference>
<feature type="chain" id="PRO_5044971550" description="Flagella basal body P-ring formation protein FlgA" evidence="4">
    <location>
        <begin position="32"/>
        <end position="238"/>
    </location>
</feature>
<comment type="similarity">
    <text evidence="4">Belongs to the FlgA family.</text>
</comment>
<comment type="subcellular location">
    <subcellularLocation>
        <location evidence="1 4">Periplasm</location>
    </subcellularLocation>
</comment>
<name>A0ABX1N2G1_9RHOO</name>
<keyword evidence="6" id="KW-0282">Flagellum</keyword>
<keyword evidence="4" id="KW-1005">Bacterial flagellum biogenesis</keyword>
<keyword evidence="6" id="KW-0966">Cell projection</keyword>
<dbReference type="InterPro" id="IPR017585">
    <property type="entry name" value="SAF_FlgA"/>
</dbReference>
<reference evidence="6" key="1">
    <citation type="submission" date="2019-12" db="EMBL/GenBank/DDBJ databases">
        <title>Comparative genomics gives insights into the taxonomy of the Azoarcus-Aromatoleum group and reveals separate origins of nif in the plant-associated Azoarcus and non-plant-associated Aromatoleum sub-groups.</title>
        <authorList>
            <person name="Lafos M."/>
            <person name="Maluk M."/>
            <person name="Batista M."/>
            <person name="Junghare M."/>
            <person name="Carmona M."/>
            <person name="Faoro H."/>
            <person name="Cruz L.M."/>
            <person name="Battistoni F."/>
            <person name="De Souza E."/>
            <person name="Pedrosa F."/>
            <person name="Chen W.-M."/>
            <person name="Poole P.S."/>
            <person name="Dixon R.A."/>
            <person name="James E.K."/>
        </authorList>
    </citation>
    <scope>NUCLEOTIDE SEQUENCE</scope>
    <source>
        <strain evidence="6">U120</strain>
    </source>
</reference>
<organism evidence="6 7">
    <name type="scientific">Aromatoleum buckelii</name>
    <dbReference type="NCBI Taxonomy" id="200254"/>
    <lineage>
        <taxon>Bacteria</taxon>
        <taxon>Pseudomonadati</taxon>
        <taxon>Pseudomonadota</taxon>
        <taxon>Betaproteobacteria</taxon>
        <taxon>Rhodocyclales</taxon>
        <taxon>Rhodocyclaceae</taxon>
        <taxon>Aromatoleum</taxon>
    </lineage>
</organism>
<evidence type="ECO:0000256" key="1">
    <source>
        <dbReference type="ARBA" id="ARBA00004418"/>
    </source>
</evidence>
<dbReference type="Proteomes" id="UP000601990">
    <property type="component" value="Unassembled WGS sequence"/>
</dbReference>
<dbReference type="SMART" id="SM00858">
    <property type="entry name" value="SAF"/>
    <property type="match status" value="1"/>
</dbReference>
<dbReference type="CDD" id="cd11614">
    <property type="entry name" value="SAF_CpaB_FlgA_like"/>
    <property type="match status" value="1"/>
</dbReference>
<evidence type="ECO:0000256" key="4">
    <source>
        <dbReference type="RuleBase" id="RU362063"/>
    </source>
</evidence>
<evidence type="ECO:0000259" key="5">
    <source>
        <dbReference type="SMART" id="SM00858"/>
    </source>
</evidence>
<keyword evidence="7" id="KW-1185">Reference proteome</keyword>
<dbReference type="PANTHER" id="PTHR36307">
    <property type="entry name" value="FLAGELLA BASAL BODY P-RING FORMATION PROTEIN FLGA"/>
    <property type="match status" value="1"/>
</dbReference>
<proteinExistence type="inferred from homology"/>
<comment type="function">
    <text evidence="4">Involved in the assembly process of the P-ring formation. It may associate with FlgF on the rod constituting a structure essential for the P-ring assembly or may act as a modulator protein for the P-ring assembly.</text>
</comment>
<keyword evidence="6" id="KW-0969">Cilium</keyword>
<dbReference type="InterPro" id="IPR041231">
    <property type="entry name" value="FlgA_N"/>
</dbReference>
<feature type="domain" description="SAF" evidence="5">
    <location>
        <begin position="114"/>
        <end position="176"/>
    </location>
</feature>
<accession>A0ABX1N2G1</accession>
<evidence type="ECO:0000256" key="2">
    <source>
        <dbReference type="ARBA" id="ARBA00022729"/>
    </source>
</evidence>
<dbReference type="PANTHER" id="PTHR36307:SF1">
    <property type="entry name" value="FLAGELLA BASAL BODY P-RING FORMATION PROTEIN FLGA"/>
    <property type="match status" value="1"/>
</dbReference>
<gene>
    <name evidence="6" type="primary">flgA</name>
    <name evidence="6" type="ORF">GO608_08945</name>
</gene>
<evidence type="ECO:0000313" key="7">
    <source>
        <dbReference type="Proteomes" id="UP000601990"/>
    </source>
</evidence>
<sequence length="238" mass="24612">MLKNQSLLRRFPAAVLAAVTTAMLLPLPAGAQQPPEPVERTVTTFLEQQTAGLPGKVEISVGAFDARNSLPACAALEAFLPAGTRAWGQISVGVRCDSPAPWTAYVPARVAVMAEYLVTARALRAGQIVGPADIERRHGDLAAEPSGTLADPTQALGHPARYAVAAGSTLRAGMLRLPPAVRQGQAVKVVGSGNGFSVSNEGRALNAAAEGEPVRVRIGNDQVVSGLARPGGVVEVQF</sequence>
<keyword evidence="3 4" id="KW-0574">Periplasm</keyword>
<feature type="signal peptide" evidence="4">
    <location>
        <begin position="1"/>
        <end position="31"/>
    </location>
</feature>
<protein>
    <recommendedName>
        <fullName evidence="4">Flagella basal body P-ring formation protein FlgA</fullName>
    </recommendedName>
</protein>
<comment type="caution">
    <text evidence="6">The sequence shown here is derived from an EMBL/GenBank/DDBJ whole genome shotgun (WGS) entry which is preliminary data.</text>
</comment>
<dbReference type="Pfam" id="PF17656">
    <property type="entry name" value="ChapFlgA_N"/>
    <property type="match status" value="1"/>
</dbReference>